<dbReference type="EMBL" id="CP094298">
    <property type="protein sequence ID" value="UNZ03978.1"/>
    <property type="molecule type" value="Genomic_DNA"/>
</dbReference>
<dbReference type="InterPro" id="IPR045851">
    <property type="entry name" value="AMP-bd_C_sf"/>
</dbReference>
<keyword evidence="4" id="KW-0677">Repeat</keyword>
<evidence type="ECO:0000256" key="6">
    <source>
        <dbReference type="SAM" id="Coils"/>
    </source>
</evidence>
<comment type="cofactor">
    <cofactor evidence="1">
        <name>pantetheine 4'-phosphate</name>
        <dbReference type="ChEBI" id="CHEBI:47942"/>
    </cofactor>
</comment>
<dbReference type="Proteomes" id="UP000829494">
    <property type="component" value="Chromosome"/>
</dbReference>
<dbReference type="SUPFAM" id="SSF47336">
    <property type="entry name" value="ACP-like"/>
    <property type="match status" value="3"/>
</dbReference>
<evidence type="ECO:0000256" key="1">
    <source>
        <dbReference type="ARBA" id="ARBA00001957"/>
    </source>
</evidence>
<feature type="compositionally biased region" description="Low complexity" evidence="7">
    <location>
        <begin position="4027"/>
        <end position="4036"/>
    </location>
</feature>
<dbReference type="Pfam" id="PF00668">
    <property type="entry name" value="Condensation"/>
    <property type="match status" value="5"/>
</dbReference>
<keyword evidence="6" id="KW-0175">Coiled coil</keyword>
<keyword evidence="5" id="KW-0045">Antibiotic biosynthesis</keyword>
<dbReference type="PROSITE" id="PS00455">
    <property type="entry name" value="AMP_BINDING"/>
    <property type="match status" value="3"/>
</dbReference>
<evidence type="ECO:0000256" key="3">
    <source>
        <dbReference type="ARBA" id="ARBA00022553"/>
    </source>
</evidence>
<dbReference type="PANTHER" id="PTHR45527:SF1">
    <property type="entry name" value="FATTY ACID SYNTHASE"/>
    <property type="match status" value="1"/>
</dbReference>
<dbReference type="CDD" id="cd19534">
    <property type="entry name" value="E_NRPS"/>
    <property type="match status" value="1"/>
</dbReference>
<dbReference type="InterPro" id="IPR010060">
    <property type="entry name" value="NRPS_synth"/>
</dbReference>
<dbReference type="InterPro" id="IPR042099">
    <property type="entry name" value="ANL_N_sf"/>
</dbReference>
<dbReference type="SMART" id="SM00823">
    <property type="entry name" value="PKS_PP"/>
    <property type="match status" value="3"/>
</dbReference>
<evidence type="ECO:0000256" key="4">
    <source>
        <dbReference type="ARBA" id="ARBA00022737"/>
    </source>
</evidence>
<dbReference type="CDD" id="cd19543">
    <property type="entry name" value="DCL_NRPS"/>
    <property type="match status" value="3"/>
</dbReference>
<protein>
    <submittedName>
        <fullName evidence="9">Linear gramicidin synthase subunit B</fullName>
    </submittedName>
</protein>
<dbReference type="SUPFAM" id="SSF56801">
    <property type="entry name" value="Acetyl-CoA synthetase-like"/>
    <property type="match status" value="3"/>
</dbReference>
<dbReference type="InterPro" id="IPR036736">
    <property type="entry name" value="ACP-like_sf"/>
</dbReference>
<dbReference type="CDD" id="cd05930">
    <property type="entry name" value="A_NRPS"/>
    <property type="match status" value="2"/>
</dbReference>
<dbReference type="GeneID" id="66856921"/>
<dbReference type="InterPro" id="IPR023213">
    <property type="entry name" value="CAT-like_dom_sf"/>
</dbReference>
<dbReference type="InterPro" id="IPR020845">
    <property type="entry name" value="AMP-binding_CS"/>
</dbReference>
<evidence type="ECO:0000259" key="8">
    <source>
        <dbReference type="PROSITE" id="PS50075"/>
    </source>
</evidence>
<keyword evidence="3" id="KW-0597">Phosphoprotein</keyword>
<dbReference type="CDD" id="cd17643">
    <property type="entry name" value="A_NRPS_Cytc1-like"/>
    <property type="match status" value="1"/>
</dbReference>
<gene>
    <name evidence="9" type="primary">lgrB7</name>
    <name evidence="9" type="ORF">SRIMR7_17600</name>
</gene>
<dbReference type="NCBIfam" id="NF003417">
    <property type="entry name" value="PRK04813.1"/>
    <property type="match status" value="3"/>
</dbReference>
<dbReference type="InterPro" id="IPR029058">
    <property type="entry name" value="AB_hydrolase_fold"/>
</dbReference>
<dbReference type="Pfam" id="PF00550">
    <property type="entry name" value="PP-binding"/>
    <property type="match status" value="3"/>
</dbReference>
<dbReference type="InterPro" id="IPR020806">
    <property type="entry name" value="PKS_PP-bd"/>
</dbReference>
<feature type="domain" description="Carrier" evidence="8">
    <location>
        <begin position="2509"/>
        <end position="2583"/>
    </location>
</feature>
<dbReference type="Gene3D" id="2.30.38.10">
    <property type="entry name" value="Luciferase, Domain 3"/>
    <property type="match status" value="2"/>
</dbReference>
<dbReference type="SUPFAM" id="SSF52777">
    <property type="entry name" value="CoA-dependent acyltransferases"/>
    <property type="match status" value="10"/>
</dbReference>
<dbReference type="Gene3D" id="3.30.559.10">
    <property type="entry name" value="Chloramphenicol acetyltransferase-like domain"/>
    <property type="match status" value="5"/>
</dbReference>
<dbReference type="NCBIfam" id="TIGR01733">
    <property type="entry name" value="AA-adenyl-dom"/>
    <property type="match status" value="3"/>
</dbReference>
<dbReference type="PANTHER" id="PTHR45527">
    <property type="entry name" value="NONRIBOSOMAL PEPTIDE SYNTHETASE"/>
    <property type="match status" value="1"/>
</dbReference>
<dbReference type="PROSITE" id="PS50075">
    <property type="entry name" value="CARRIER"/>
    <property type="match status" value="3"/>
</dbReference>
<dbReference type="Gene3D" id="3.30.300.30">
    <property type="match status" value="3"/>
</dbReference>
<proteinExistence type="predicted"/>
<dbReference type="Gene3D" id="3.40.50.12780">
    <property type="entry name" value="N-terminal domain of ligase-like"/>
    <property type="match status" value="1"/>
</dbReference>
<evidence type="ECO:0000313" key="10">
    <source>
        <dbReference type="Proteomes" id="UP000829494"/>
    </source>
</evidence>
<evidence type="ECO:0000313" key="9">
    <source>
        <dbReference type="EMBL" id="UNZ03978.1"/>
    </source>
</evidence>
<dbReference type="PROSITE" id="PS00012">
    <property type="entry name" value="PHOSPHOPANTETHEINE"/>
    <property type="match status" value="3"/>
</dbReference>
<dbReference type="Pfam" id="PF00501">
    <property type="entry name" value="AMP-binding"/>
    <property type="match status" value="3"/>
</dbReference>
<organism evidence="9 10">
    <name type="scientific">Streptomyces rimosus subsp. rimosus</name>
    <dbReference type="NCBI Taxonomy" id="132474"/>
    <lineage>
        <taxon>Bacteria</taxon>
        <taxon>Bacillati</taxon>
        <taxon>Actinomycetota</taxon>
        <taxon>Actinomycetes</taxon>
        <taxon>Kitasatosporales</taxon>
        <taxon>Streptomycetaceae</taxon>
        <taxon>Streptomyces</taxon>
    </lineage>
</organism>
<sequence>MKQQSKIEDLLPLSPLQEGLLFHALYDEREADLYAVQLTLDFHGELDAGRLRRSVEAVVRRHPALRAAFRQRKSGESVQLIARAVQVPWQEADLSGRPAAQAEAEAARLAEADRTRRFDMTRPPLLRFTLLKLADGLHRLVFTHHHILLDGWSMPLVFGEVFEIYARDGDASALPGVRPYKDYLSWLATQDRTEAEAAWRHALSGAEPCMVAPAGALRESVVPGKCVSVLSAAETKALGERARGLGVTVNTVVQAAWALVLGSLTGRDDVVFGATVSGRPPELDGVEDIVGMFINTLPVRLRLDPSETLGRLVTRLQEEQTQLLAHQYLGLNQLQSLAGGELFDTLMVFENYPIDEDAFDDTEDGLRVSAVAADDATNYPLSVSVVPGHDLEIRFDYRPDLFRLEQAQEVLDRLVRAVLSITEDPDKCVGRVDVLPAPERVRLLALGRGTGLRTAPTTLAELFEEQATATPDATALVSADGELTFAELDARADRLAAMLTARGVRPESRVALVLPRDSSALVAMLAVLKSGAAFVPVDIEYPAERIGYMLTDAAPVLTLTTTTTRAAVSGTGVAELVLDDAETVRTLAATDVARREDRTRVSPSSPAYVIYTSGSTGRPKGVVVEHRSVVNLLRAHQAEFYGPVSGGRRFRIALTASLSFDTAWDELLWMWAGHELHFIDDRTRRDPDTLRDYALDKSLDLLDVTPTFAQHLLDSGLFSGPGHRPSVLVVGGEALGAALWERLAALEGVSVHNFYGPTEATVDVTSTGLADASWPAIGRPVGNAGVYVLDGRLRLVPVGVPGELYVSGEGLARGYLGRAGLTAERFVADPYGTAGARMYRTGDVVRWNARGQLEFVGRADDQVKIRGFRVELGEVEAALTALPGVNRAAVVVRTDGDVTRLVGYVVGNAEGPRLRQALADRLPDYMVPAAVVPLDELPLTANGKIDRKALLADQPAPDYAGSAARSGRAPRTETERLLAGLFAEVLGVPQVGLDDSFFDLGGDSIVSIQLVSRARKAGLVLSPREVFTHRTVEALAAVADTARDAVVVEEAGAGIGQVPVTPIVAVTDEAGPWGEFHQSMLVEVPADAGLDRLTTALQAVLDHHDVLRSRLDGGTWEIAPRGAVRAAVRRVDVAGADGDALMAALADEAEAAQRSLDPKTGDLVRAVWFDAGPHASGRLLLAIHHLAVDGVSWRILLPDLRSAWEQTTGGGEIELDPVGTSFRTWARALETAARERTGELELWRAMVAEPEPLLGARALDPALDTVTTAAELTLSLPARWTAPLLTQVPAAFRAGINDVLLTGLAIAVANWRDRQGKENAGRAVLVDLEGHGREEQAVPGADLSRTVGWFTSLYPVRLDLDGIDPADAAAGGAAAGAALKRIKEQLRSVPDNGIGYGLLRHLDPRTAEQLAGGAVPQIGFNYLGRFATSGPQDTGGDAHWVSAPEATGIGGGTNDDMPLPHLIEVNAHTEDRADGPHLVATVGWAGDVLSEADVKALGEAWFDALKALAAHAARPGAGGLTPSDVPLAGLGQPELDALAATVPGELADVLPLAPLQQGLLFHAVFEEQGPDIYNTQLVFDLEGDFDADALRTAAHLLLDRHANLRAAFRHDGLDRPLQLIPARVDLPWEEIDLTHLPAQEAEARARAAVEADRLRRFDLGAPPLVRFTVLTLPGGRAKVLFTSHHILLDGWSTPLLVGELFELYTSGGDAAAPPKVRPYRDYLAWLAGQDRQAAEGAWQQALAGVEPCLLVPEDNQHTPVLPAQRSVRATAERTEALTAFARRHGLTLNTVVQGAWAVLLSRLTGRDDVVFGSTVSGRPPEVPGVETMVGLFINTLPVRVTTDPDQPVATLLSRLQHQQTELMPHQYLGLNRLQSLAGTGALFDTLLVFENYPVDGTALDEQTGGLSIRGVEGEDAAHYPVSLAAIPGTELELRADYRPDLFDAERVDQLLGSLLRVLDAMADNPRGTVGDIEIHSADARTALLETGRGTEVPATPATLAELFEAQAAATPEATALVCADGRFTFADLNARANRLAHLLVARGAGPETSVASALPRTGEAVVGLLAVLKSGAAYVPVDLEYPADRIAFMLADSRPVLTLTTHGPASAELPSGTDQLPLDDPETVRALAALPATDLAQADRVAPVSPSSPAYVIYTSGSTGRPKGVVVEHRSVVNLLRAHQAEFFGPVSDGRRFRIALTASLSFDTAWDELLWMWAGHELHFIDETTRRDPELLRAYAVAEQLDLLDVTPTFAQHLLDSGLFTGPGHRPKTLVVGGEALGAALWERLAALEDVSVHNFYGPTEATVDVTSTGLAEASWPAIGRPVGNARVYVLDGRLRLVPVGVPGELYVSGEGLARGYLGRAGLTAERFVADPYGTAGARMYRTGDVVRWNARGQLEFVGRADDQVKIRGFRVELGEVEAALAAHPGVSRATVAVREDRPGVTRLVGYVVGTADGHEVRSFLGGRLPDYMVPAVVVSLDELPLTANGKIDRKALPAPAHHATSDRPLSGPRDATERTLCEVFAEVLGVPEVGIDDSFFDLGGDSIVSIQLVGRARKAGLVLSPRDVFRHRTPRALAQIAGDRPPGVAEDRDAGTGPVPLTPIVASMIQEAGHYAGFHQSMLVEVPAGLGLDRLTAALQAVLDHHDVLRSRLRGDSWEIAPRGTVPAAACVERVDVSAADADGLLDALEDAAAAAQRNLSLEEGRIVRLVWFDAGPHATGRLLLVIHHLAVDGVSWRILLPDLASAWELSATDGDCVLDPVPTSFRTWARELTKRAADSGQRDFWERTLDGPASALTSRTLDPARDTVATGDELAVTLPAEWTGPLLTSVPAAFRASVDDVLLTGLALAVLTWRRRRGLPDTPAVVVDLEGHGRQEELVDGADLSRTVGWFTSLYPVRLDLDGIDRSDALEGGAAAGAALKQVKEQLRAVPDRGIGYGLLRYLNTGTADALARLPQPQIGFNYLGRFAASGADPSDGPSYWEAAPEATGLAGGAEPDMALPHIVDVNAVTEDRPDGPYLVANWGWATRVLPEADVRELAEAWLDALKALVTHAARPGSGGLTPSDAPLVTVTQRQLDELRSEHPSLTDVLPLSPLQQGLFFHAQYDTDGVDVYNTQQIFELRGQVDVPALRAAVEALVARHSVLRAGFRQHGFDQPVQFIAGTVASPWREITLSEAEADRFVEDDRIRRFDLAAPPLMRFTLIRLGGDRYRLVWTSHHILLDGWSVPLITGELFELYGKRGDAFALPPVRPFADYLAWLAQRDRTASERVWREVLSGAEPCLLAPPTAEQAPPAQPAQYAVSASAELTRDLDALARRLGLTVNTVLQGAWALVLSRMTGRDDAVFGTTVSGRPAEIPGIEDMVGLFINTLPVRITLDVTESVADLLARVQHQQSNLLDHAYLGLADLQALAGTGDLFDTLLVYENFPIDHEALEAAVGDVELADAHGSDAAHYPISVAALPGERLEFRADYQPHLFEEAWIDRLFGRLLRVLEAFTAEPDAPVGRIGVLSGAELRRLIPEPVAHRAPDATLPELFAARARAVPDAVAVVHEDERLTYAELDARAERWARALTAHGAGPETFVAVALPRSADLVAALLAVLKSGAAYVPVDPGYPADRIAYMLDDTAPVVVITETARDLDGAPGSRLSLDALRAWDDEAERAPSARPLPGNPAYVIYTSGSTGRPKGVVVPHANVVRLFSATRHWFDVGADDAWTLFHSYAFDFSVWELWGPLLSGGRLVVVPHEVSRSPRDFLRLLSRERVTVLNQTPSAFYQLMQADEETDVPLALRYVVFGGEALELRRLAGWYARHADDAPRLVNMYGITETTVHVTHLPLDRETAQGATGSLIGEAIPDLRTYVLDAGLRPAAPGAAGELYVAGAGLARGYLGRPGLTAQRFVADPFGAPGTRMYRTGDVVRWNEAGELEYLGRADTQVKIRGFRIELGEIEATLEAHPAVAQAAVIAREDTPGDHRLVAYVVSAGDAADGTDHDVLREFAAARLPEYMVPSAFVALERLPLTVNGKLDHKALPAPGHTGAPRAARRGPRTATERVLCEAFAEVLGVPEVGIDDSFFHLGGHSLLATRLIGRVRTLLDAELPIRALFEAPTVAGLAERLDPAGTVREALAPVPRPERVPLSFAQRRL</sequence>
<keyword evidence="10" id="KW-1185">Reference proteome</keyword>
<feature type="region of interest" description="Disordered" evidence="7">
    <location>
        <begin position="4024"/>
        <end position="4043"/>
    </location>
</feature>
<evidence type="ECO:0000256" key="7">
    <source>
        <dbReference type="SAM" id="MobiDB-lite"/>
    </source>
</evidence>
<dbReference type="InterPro" id="IPR001242">
    <property type="entry name" value="Condensation_dom"/>
</dbReference>
<accession>A0ABY3Z138</accession>
<evidence type="ECO:0000256" key="5">
    <source>
        <dbReference type="ARBA" id="ARBA00023194"/>
    </source>
</evidence>
<dbReference type="Gene3D" id="1.10.1200.10">
    <property type="entry name" value="ACP-like"/>
    <property type="match status" value="2"/>
</dbReference>
<dbReference type="RefSeq" id="WP_003983009.1">
    <property type="nucleotide sequence ID" value="NZ_CP094298.1"/>
</dbReference>
<feature type="domain" description="Carrier" evidence="8">
    <location>
        <begin position="969"/>
        <end position="1043"/>
    </location>
</feature>
<dbReference type="Gene3D" id="3.40.50.1820">
    <property type="entry name" value="alpha/beta hydrolase"/>
    <property type="match status" value="1"/>
</dbReference>
<dbReference type="NCBIfam" id="TIGR01720">
    <property type="entry name" value="NRPS-para261"/>
    <property type="match status" value="2"/>
</dbReference>
<dbReference type="Gene3D" id="3.40.50.980">
    <property type="match status" value="4"/>
</dbReference>
<dbReference type="Gene3D" id="3.30.559.30">
    <property type="entry name" value="Nonribosomal peptide synthetase, condensation domain"/>
    <property type="match status" value="5"/>
</dbReference>
<reference evidence="9 10" key="1">
    <citation type="submission" date="2022-03" db="EMBL/GenBank/DDBJ databases">
        <title>Complete genome of Streptomyces rimosus ssp. rimosus R7 (=ATCC 10970).</title>
        <authorList>
            <person name="Beganovic S."/>
            <person name="Ruckert C."/>
            <person name="Busche T."/>
            <person name="Kalinowski J."/>
            <person name="Wittmann C."/>
        </authorList>
    </citation>
    <scope>NUCLEOTIDE SEQUENCE [LARGE SCALE GENOMIC DNA]</scope>
    <source>
        <strain evidence="9 10">R7</strain>
    </source>
</reference>
<keyword evidence="2" id="KW-0596">Phosphopantetheine</keyword>
<name>A0ABY3Z138_STRRM</name>
<dbReference type="InterPro" id="IPR006162">
    <property type="entry name" value="Ppantetheine_attach_site"/>
</dbReference>
<evidence type="ECO:0000256" key="2">
    <source>
        <dbReference type="ARBA" id="ARBA00022450"/>
    </source>
</evidence>
<feature type="coiled-coil region" evidence="6">
    <location>
        <begin position="2677"/>
        <end position="2704"/>
    </location>
</feature>
<dbReference type="InterPro" id="IPR000873">
    <property type="entry name" value="AMP-dep_synth/lig_dom"/>
</dbReference>
<dbReference type="InterPro" id="IPR009081">
    <property type="entry name" value="PP-bd_ACP"/>
</dbReference>
<dbReference type="InterPro" id="IPR010071">
    <property type="entry name" value="AA_adenyl_dom"/>
</dbReference>
<feature type="domain" description="Carrier" evidence="8">
    <location>
        <begin position="4041"/>
        <end position="4116"/>
    </location>
</feature>
<dbReference type="InterPro" id="IPR025110">
    <property type="entry name" value="AMP-bd_C"/>
</dbReference>
<dbReference type="Pfam" id="PF13193">
    <property type="entry name" value="AMP-binding_C"/>
    <property type="match status" value="3"/>
</dbReference>